<dbReference type="Proteomes" id="UP000014500">
    <property type="component" value="Unassembled WGS sequence"/>
</dbReference>
<evidence type="ECO:0000313" key="9">
    <source>
        <dbReference type="EnsemblMetazoa" id="SMAR013946-PA"/>
    </source>
</evidence>
<accession>T1JJB6</accession>
<comment type="subcellular location">
    <subcellularLocation>
        <location evidence="6">Nucleus</location>
    </subcellularLocation>
</comment>
<reference evidence="9" key="2">
    <citation type="submission" date="2015-02" db="UniProtKB">
        <authorList>
            <consortium name="EnsemblMetazoa"/>
        </authorList>
    </citation>
    <scope>IDENTIFICATION</scope>
</reference>
<evidence type="ECO:0000256" key="6">
    <source>
        <dbReference type="PROSITE-ProRule" id="PRU00089"/>
    </source>
</evidence>
<sequence>MWALMETFEASLQEMIDCDMRTQLDGIANGLTPAPLDLDADLMADTSTWSTTQSYVYSDLEPVLFVNPQTALPNHTKSYIAQDVGSPAVADTPRAQPITPKTPEPTGGDAAPFATKPVVGDTKRVFPKPAYSYSCLIAMALKNSKAGCLPVSEIYSFMTENFPYFKTAPNGWKNSVRHNLSLNKCFEKVEKSSCANNQRKGCLWTMNPSKVSKMEEEVQKWSRKDPQAIKRSMAKPENLELLALGCDRKAYDNTIKIIHENSSSKTEFAGSELDILDTGLQLDASLPDLNLQTGIWDEFDVDRIHLDPGSLITVTDHNIHGSFVCNALTVNNNNNNNNVKLLKRGHI</sequence>
<dbReference type="EnsemblMetazoa" id="SMAR013946-RA">
    <property type="protein sequence ID" value="SMAR013946-PA"/>
    <property type="gene ID" value="SMAR013946"/>
</dbReference>
<evidence type="ECO:0000256" key="7">
    <source>
        <dbReference type="SAM" id="MobiDB-lite"/>
    </source>
</evidence>
<dbReference type="GO" id="GO:0005634">
    <property type="term" value="C:nucleus"/>
    <property type="evidence" value="ECO:0007669"/>
    <property type="project" value="UniProtKB-SubCell"/>
</dbReference>
<dbReference type="HOGENOM" id="CLU_800031_0_0_1"/>
<organism evidence="9 10">
    <name type="scientific">Strigamia maritima</name>
    <name type="common">European centipede</name>
    <name type="synonym">Geophilus maritimus</name>
    <dbReference type="NCBI Taxonomy" id="126957"/>
    <lineage>
        <taxon>Eukaryota</taxon>
        <taxon>Metazoa</taxon>
        <taxon>Ecdysozoa</taxon>
        <taxon>Arthropoda</taxon>
        <taxon>Myriapoda</taxon>
        <taxon>Chilopoda</taxon>
        <taxon>Pleurostigmophora</taxon>
        <taxon>Geophilomorpha</taxon>
        <taxon>Linotaeniidae</taxon>
        <taxon>Strigamia</taxon>
    </lineage>
</organism>
<dbReference type="GO" id="GO:0000981">
    <property type="term" value="F:DNA-binding transcription factor activity, RNA polymerase II-specific"/>
    <property type="evidence" value="ECO:0007669"/>
    <property type="project" value="TreeGrafter"/>
</dbReference>
<dbReference type="SMART" id="SM00339">
    <property type="entry name" value="FH"/>
    <property type="match status" value="1"/>
</dbReference>
<dbReference type="eggNOG" id="KOG2294">
    <property type="taxonomic scope" value="Eukaryota"/>
</dbReference>
<dbReference type="AlphaFoldDB" id="T1JJB6"/>
<evidence type="ECO:0000256" key="2">
    <source>
        <dbReference type="ARBA" id="ARBA00023015"/>
    </source>
</evidence>
<dbReference type="GO" id="GO:0000976">
    <property type="term" value="F:transcription cis-regulatory region binding"/>
    <property type="evidence" value="ECO:0007669"/>
    <property type="project" value="TreeGrafter"/>
</dbReference>
<evidence type="ECO:0000256" key="5">
    <source>
        <dbReference type="ARBA" id="ARBA00023242"/>
    </source>
</evidence>
<dbReference type="Gene3D" id="1.10.10.10">
    <property type="entry name" value="Winged helix-like DNA-binding domain superfamily/Winged helix DNA-binding domain"/>
    <property type="match status" value="1"/>
</dbReference>
<dbReference type="PROSITE" id="PS50039">
    <property type="entry name" value="FORK_HEAD_3"/>
    <property type="match status" value="1"/>
</dbReference>
<name>T1JJB6_STRMM</name>
<feature type="DNA-binding region" description="Fork-head" evidence="6">
    <location>
        <begin position="128"/>
        <end position="225"/>
    </location>
</feature>
<dbReference type="PRINTS" id="PR00053">
    <property type="entry name" value="FORKHEAD"/>
</dbReference>
<dbReference type="InterPro" id="IPR036390">
    <property type="entry name" value="WH_DNA-bd_sf"/>
</dbReference>
<evidence type="ECO:0000256" key="3">
    <source>
        <dbReference type="ARBA" id="ARBA00023125"/>
    </source>
</evidence>
<proteinExistence type="predicted"/>
<dbReference type="EMBL" id="JH430223">
    <property type="status" value="NOT_ANNOTATED_CDS"/>
    <property type="molecule type" value="Genomic_DNA"/>
</dbReference>
<dbReference type="PROSITE" id="PS00658">
    <property type="entry name" value="FORK_HEAD_2"/>
    <property type="match status" value="1"/>
</dbReference>
<keyword evidence="2" id="KW-0805">Transcription regulation</keyword>
<dbReference type="PANTHER" id="PTHR46721:SF3">
    <property type="entry name" value="FORKHEAD BOX N1"/>
    <property type="match status" value="1"/>
</dbReference>
<evidence type="ECO:0000313" key="10">
    <source>
        <dbReference type="Proteomes" id="UP000014500"/>
    </source>
</evidence>
<keyword evidence="4" id="KW-0804">Transcription</keyword>
<dbReference type="InterPro" id="IPR030456">
    <property type="entry name" value="TF_fork_head_CS_2"/>
</dbReference>
<dbReference type="PANTHER" id="PTHR46721">
    <property type="entry name" value="FORKHEAD BOX PROTEIN N1"/>
    <property type="match status" value="1"/>
</dbReference>
<evidence type="ECO:0000256" key="4">
    <source>
        <dbReference type="ARBA" id="ARBA00023163"/>
    </source>
</evidence>
<keyword evidence="5 6" id="KW-0539">Nucleus</keyword>
<feature type="domain" description="Fork-head" evidence="8">
    <location>
        <begin position="128"/>
        <end position="225"/>
    </location>
</feature>
<dbReference type="PhylomeDB" id="T1JJB6"/>
<evidence type="ECO:0000259" key="8">
    <source>
        <dbReference type="PROSITE" id="PS50039"/>
    </source>
</evidence>
<reference evidence="10" key="1">
    <citation type="submission" date="2011-05" db="EMBL/GenBank/DDBJ databases">
        <authorList>
            <person name="Richards S.R."/>
            <person name="Qu J."/>
            <person name="Jiang H."/>
            <person name="Jhangiani S.N."/>
            <person name="Agravi P."/>
            <person name="Goodspeed R."/>
            <person name="Gross S."/>
            <person name="Mandapat C."/>
            <person name="Jackson L."/>
            <person name="Mathew T."/>
            <person name="Pu L."/>
            <person name="Thornton R."/>
            <person name="Saada N."/>
            <person name="Wilczek-Boney K.B."/>
            <person name="Lee S."/>
            <person name="Kovar C."/>
            <person name="Wu Y."/>
            <person name="Scherer S.E."/>
            <person name="Worley K.C."/>
            <person name="Muzny D.M."/>
            <person name="Gibbs R."/>
        </authorList>
    </citation>
    <scope>NUCLEOTIDE SEQUENCE</scope>
    <source>
        <strain evidence="10">Brora</strain>
    </source>
</reference>
<protein>
    <recommendedName>
        <fullName evidence="8">Fork-head domain-containing protein</fullName>
    </recommendedName>
</protein>
<dbReference type="InterPro" id="IPR001766">
    <property type="entry name" value="Fork_head_dom"/>
</dbReference>
<dbReference type="Pfam" id="PF00250">
    <property type="entry name" value="Forkhead"/>
    <property type="match status" value="1"/>
</dbReference>
<keyword evidence="10" id="KW-1185">Reference proteome</keyword>
<feature type="region of interest" description="Disordered" evidence="7">
    <location>
        <begin position="89"/>
        <end position="114"/>
    </location>
</feature>
<dbReference type="InterPro" id="IPR036388">
    <property type="entry name" value="WH-like_DNA-bd_sf"/>
</dbReference>
<dbReference type="CDD" id="cd20030">
    <property type="entry name" value="FH_FOXN1-like"/>
    <property type="match status" value="1"/>
</dbReference>
<dbReference type="InterPro" id="IPR049624">
    <property type="entry name" value="FOXN1_4"/>
</dbReference>
<keyword evidence="3 6" id="KW-0238">DNA-binding</keyword>
<dbReference type="SUPFAM" id="SSF46785">
    <property type="entry name" value="Winged helix' DNA-binding domain"/>
    <property type="match status" value="1"/>
</dbReference>
<keyword evidence="1" id="KW-0217">Developmental protein</keyword>
<evidence type="ECO:0000256" key="1">
    <source>
        <dbReference type="ARBA" id="ARBA00022473"/>
    </source>
</evidence>
<dbReference type="STRING" id="126957.T1JJB6"/>